<gene>
    <name evidence="8" type="ORF">ENL41_01440</name>
</gene>
<organism evidence="8">
    <name type="scientific">candidate division WOR-3 bacterium</name>
    <dbReference type="NCBI Taxonomy" id="2052148"/>
    <lineage>
        <taxon>Bacteria</taxon>
        <taxon>Bacteria division WOR-3</taxon>
    </lineage>
</organism>
<evidence type="ECO:0000256" key="3">
    <source>
        <dbReference type="ARBA" id="ARBA00022692"/>
    </source>
</evidence>
<dbReference type="AlphaFoldDB" id="A0A7C5M1W7"/>
<accession>A0A7C5M1W7</accession>
<evidence type="ECO:0000256" key="5">
    <source>
        <dbReference type="ARBA" id="ARBA00023136"/>
    </source>
</evidence>
<keyword evidence="2" id="KW-1003">Cell membrane</keyword>
<keyword evidence="4 6" id="KW-1133">Transmembrane helix</keyword>
<keyword evidence="5 6" id="KW-0472">Membrane</keyword>
<name>A0A7C5M1W7_UNCW3</name>
<comment type="subcellular location">
    <subcellularLocation>
        <location evidence="1">Cell membrane</location>
        <topology evidence="1">Multi-pass membrane protein</topology>
    </subcellularLocation>
</comment>
<proteinExistence type="predicted"/>
<comment type="caution">
    <text evidence="8">The sequence shown here is derived from an EMBL/GenBank/DDBJ whole genome shotgun (WGS) entry which is preliminary data.</text>
</comment>
<evidence type="ECO:0000256" key="4">
    <source>
        <dbReference type="ARBA" id="ARBA00022989"/>
    </source>
</evidence>
<dbReference type="InterPro" id="IPR003856">
    <property type="entry name" value="LPS_length_determ_N"/>
</dbReference>
<dbReference type="GO" id="GO:0005886">
    <property type="term" value="C:plasma membrane"/>
    <property type="evidence" value="ECO:0007669"/>
    <property type="project" value="UniProtKB-SubCell"/>
</dbReference>
<evidence type="ECO:0000256" key="1">
    <source>
        <dbReference type="ARBA" id="ARBA00004651"/>
    </source>
</evidence>
<feature type="non-terminal residue" evidence="8">
    <location>
        <position position="47"/>
    </location>
</feature>
<evidence type="ECO:0000259" key="7">
    <source>
        <dbReference type="Pfam" id="PF02706"/>
    </source>
</evidence>
<evidence type="ECO:0000256" key="2">
    <source>
        <dbReference type="ARBA" id="ARBA00022475"/>
    </source>
</evidence>
<feature type="transmembrane region" description="Helical" evidence="6">
    <location>
        <begin position="20"/>
        <end position="38"/>
    </location>
</feature>
<protein>
    <recommendedName>
        <fullName evidence="7">Polysaccharide chain length determinant N-terminal domain-containing protein</fullName>
    </recommendedName>
</protein>
<evidence type="ECO:0000256" key="6">
    <source>
        <dbReference type="SAM" id="Phobius"/>
    </source>
</evidence>
<evidence type="ECO:0000313" key="8">
    <source>
        <dbReference type="EMBL" id="HHF58071.1"/>
    </source>
</evidence>
<feature type="domain" description="Polysaccharide chain length determinant N-terminal" evidence="7">
    <location>
        <begin position="4"/>
        <end position="47"/>
    </location>
</feature>
<sequence length="47" mass="5534">MEEELKFEDIINVLRSRKKIIIMSIIFVTLLSIIYSFLKSPVYEAKA</sequence>
<reference evidence="8" key="1">
    <citation type="journal article" date="2020" name="mSystems">
        <title>Genome- and Community-Level Interaction Insights into Carbon Utilization and Element Cycling Functions of Hydrothermarchaeota in Hydrothermal Sediment.</title>
        <authorList>
            <person name="Zhou Z."/>
            <person name="Liu Y."/>
            <person name="Xu W."/>
            <person name="Pan J."/>
            <person name="Luo Z.H."/>
            <person name="Li M."/>
        </authorList>
    </citation>
    <scope>NUCLEOTIDE SEQUENCE [LARGE SCALE GENOMIC DNA]</scope>
    <source>
        <strain evidence="8">HyVt-94</strain>
    </source>
</reference>
<dbReference type="EMBL" id="DRTV01000106">
    <property type="protein sequence ID" value="HHF58071.1"/>
    <property type="molecule type" value="Genomic_DNA"/>
</dbReference>
<keyword evidence="3 6" id="KW-0812">Transmembrane</keyword>
<dbReference type="Pfam" id="PF02706">
    <property type="entry name" value="Wzz"/>
    <property type="match status" value="1"/>
</dbReference>
<dbReference type="Proteomes" id="UP000886014">
    <property type="component" value="Unassembled WGS sequence"/>
</dbReference>